<protein>
    <submittedName>
        <fullName evidence="1">Uncharacterized protein</fullName>
    </submittedName>
</protein>
<evidence type="ECO:0000313" key="1">
    <source>
        <dbReference type="EMBL" id="PHM48171.1"/>
    </source>
</evidence>
<sequence>MFSIWVFPPFKEPLKTEYQFLKVPLFRNMRRLEQQAIYHFSFFMPSTDLIFISKLWRATLYAVFTRSLCAIYAQNSIYALCFSSIDLIWPIAFVGFRPLGHTLTQFMIP</sequence>
<gene>
    <name evidence="1" type="ORF">Xmir_02509</name>
</gene>
<proteinExistence type="predicted"/>
<keyword evidence="2" id="KW-1185">Reference proteome</keyword>
<evidence type="ECO:0000313" key="2">
    <source>
        <dbReference type="Proteomes" id="UP000221980"/>
    </source>
</evidence>
<accession>A0A2D0JPF8</accession>
<reference evidence="1 2" key="1">
    <citation type="journal article" date="2017" name="Nat. Microbiol.">
        <title>Natural product diversity associated with the nematode symbionts Photorhabdus and Xenorhabdus.</title>
        <authorList>
            <person name="Tobias N.J."/>
            <person name="Wolff H."/>
            <person name="Djahanschiri B."/>
            <person name="Grundmann F."/>
            <person name="Kronenwerth M."/>
            <person name="Shi Y.M."/>
            <person name="Simonyi S."/>
            <person name="Grun P."/>
            <person name="Shapiro-Ilan D."/>
            <person name="Pidot S.J."/>
            <person name="Stinear T.P."/>
            <person name="Ebersberger I."/>
            <person name="Bode H.B."/>
        </authorList>
    </citation>
    <scope>NUCLEOTIDE SEQUENCE [LARGE SCALE GENOMIC DNA]</scope>
    <source>
        <strain evidence="1 2">DSM 17902</strain>
    </source>
</reference>
<organism evidence="1 2">
    <name type="scientific">Xenorhabdus miraniensis</name>
    <dbReference type="NCBI Taxonomy" id="351674"/>
    <lineage>
        <taxon>Bacteria</taxon>
        <taxon>Pseudomonadati</taxon>
        <taxon>Pseudomonadota</taxon>
        <taxon>Gammaproteobacteria</taxon>
        <taxon>Enterobacterales</taxon>
        <taxon>Morganellaceae</taxon>
        <taxon>Xenorhabdus</taxon>
    </lineage>
</organism>
<dbReference type="EMBL" id="NITZ01000012">
    <property type="protein sequence ID" value="PHM48171.1"/>
    <property type="molecule type" value="Genomic_DNA"/>
</dbReference>
<dbReference type="Proteomes" id="UP000221980">
    <property type="component" value="Unassembled WGS sequence"/>
</dbReference>
<comment type="caution">
    <text evidence="1">The sequence shown here is derived from an EMBL/GenBank/DDBJ whole genome shotgun (WGS) entry which is preliminary data.</text>
</comment>
<name>A0A2D0JPF8_9GAMM</name>
<dbReference type="AlphaFoldDB" id="A0A2D0JPF8"/>